<name>A0A4R6A956_9RHOB</name>
<feature type="domain" description="Gfo/Idh/MocA-like oxidoreductase N-terminal" evidence="1">
    <location>
        <begin position="5"/>
        <end position="114"/>
    </location>
</feature>
<sequence>MTRRKIALAGIGKIARDAHVPALSDSPDWELAATISRHNSLDGIDAYEGIDAFLEARPDIDTVSLALPPGPRLDYAFKALRAGRHVMLEKPPGRTVTEARALLEAAREAGVTLYASWHSRQGGAVARAAEIVAEHGARHIEIDWREDVRAHHPDQDWVWDAGNLGVFDPGINAFSIVARMLGRAPWPVSAVLTYPQGRETPITAEIALAEAGGARIDCRLDWRWTGEDVWTVEAQTGAGLLRLTDSGGRLFLDGTEQEVGETAEYPLVYETLARLVAEGESEVDLAPLQIAADCFLLARHERGEPFEW</sequence>
<evidence type="ECO:0000313" key="2">
    <source>
        <dbReference type="EMBL" id="TDL79477.1"/>
    </source>
</evidence>
<protein>
    <submittedName>
        <fullName evidence="2">Gfo/Idh/MocA family oxidoreductase</fullName>
    </submittedName>
</protein>
<dbReference type="InterPro" id="IPR050463">
    <property type="entry name" value="Gfo/Idh/MocA_oxidrdct_glycsds"/>
</dbReference>
<comment type="caution">
    <text evidence="2">The sequence shown here is derived from an EMBL/GenBank/DDBJ whole genome shotgun (WGS) entry which is preliminary data.</text>
</comment>
<dbReference type="PANTHER" id="PTHR43818">
    <property type="entry name" value="BCDNA.GH03377"/>
    <property type="match status" value="1"/>
</dbReference>
<dbReference type="InterPro" id="IPR036291">
    <property type="entry name" value="NAD(P)-bd_dom_sf"/>
</dbReference>
<dbReference type="PANTHER" id="PTHR43818:SF7">
    <property type="entry name" value="DEHYDROGENASE"/>
    <property type="match status" value="1"/>
</dbReference>
<evidence type="ECO:0000313" key="3">
    <source>
        <dbReference type="Proteomes" id="UP000295701"/>
    </source>
</evidence>
<accession>A0A4R6A956</accession>
<evidence type="ECO:0000259" key="1">
    <source>
        <dbReference type="Pfam" id="PF01408"/>
    </source>
</evidence>
<dbReference type="Pfam" id="PF01408">
    <property type="entry name" value="GFO_IDH_MocA"/>
    <property type="match status" value="1"/>
</dbReference>
<dbReference type="SUPFAM" id="SSF51735">
    <property type="entry name" value="NAD(P)-binding Rossmann-fold domains"/>
    <property type="match status" value="1"/>
</dbReference>
<proteinExistence type="predicted"/>
<dbReference type="EMBL" id="SNAA01000009">
    <property type="protein sequence ID" value="TDL79477.1"/>
    <property type="molecule type" value="Genomic_DNA"/>
</dbReference>
<dbReference type="RefSeq" id="WP_133396781.1">
    <property type="nucleotide sequence ID" value="NZ_SNAA01000009.1"/>
</dbReference>
<dbReference type="Proteomes" id="UP000295701">
    <property type="component" value="Unassembled WGS sequence"/>
</dbReference>
<gene>
    <name evidence="2" type="ORF">E2L08_09195</name>
</gene>
<dbReference type="Gene3D" id="3.40.50.720">
    <property type="entry name" value="NAD(P)-binding Rossmann-like Domain"/>
    <property type="match status" value="1"/>
</dbReference>
<dbReference type="Gene3D" id="3.30.360.10">
    <property type="entry name" value="Dihydrodipicolinate Reductase, domain 2"/>
    <property type="match status" value="1"/>
</dbReference>
<dbReference type="OrthoDB" id="9813657at2"/>
<dbReference type="AlphaFoldDB" id="A0A4R6A956"/>
<organism evidence="2 3">
    <name type="scientific">Palleronia sediminis</name>
    <dbReference type="NCBI Taxonomy" id="2547833"/>
    <lineage>
        <taxon>Bacteria</taxon>
        <taxon>Pseudomonadati</taxon>
        <taxon>Pseudomonadota</taxon>
        <taxon>Alphaproteobacteria</taxon>
        <taxon>Rhodobacterales</taxon>
        <taxon>Roseobacteraceae</taxon>
        <taxon>Palleronia</taxon>
    </lineage>
</organism>
<dbReference type="GO" id="GO:0000166">
    <property type="term" value="F:nucleotide binding"/>
    <property type="evidence" value="ECO:0007669"/>
    <property type="project" value="InterPro"/>
</dbReference>
<dbReference type="InterPro" id="IPR000683">
    <property type="entry name" value="Gfo/Idh/MocA-like_OxRdtase_N"/>
</dbReference>
<reference evidence="2 3" key="1">
    <citation type="submission" date="2019-03" db="EMBL/GenBank/DDBJ databases">
        <title>Primorskyibacter sp. SS33 isolated from sediments.</title>
        <authorList>
            <person name="Xunke S."/>
        </authorList>
    </citation>
    <scope>NUCLEOTIDE SEQUENCE [LARGE SCALE GENOMIC DNA]</scope>
    <source>
        <strain evidence="2 3">SS33</strain>
    </source>
</reference>
<keyword evidence="3" id="KW-1185">Reference proteome</keyword>